<evidence type="ECO:0000256" key="2">
    <source>
        <dbReference type="ARBA" id="ARBA00007783"/>
    </source>
</evidence>
<evidence type="ECO:0000256" key="4">
    <source>
        <dbReference type="ARBA" id="ARBA00022475"/>
    </source>
</evidence>
<evidence type="ECO:0000256" key="1">
    <source>
        <dbReference type="ARBA" id="ARBA00004651"/>
    </source>
</evidence>
<proteinExistence type="inferred from homology"/>
<evidence type="ECO:0000313" key="11">
    <source>
        <dbReference type="Proteomes" id="UP000426246"/>
    </source>
</evidence>
<keyword evidence="6 8" id="KW-1133">Transmembrane helix</keyword>
<dbReference type="KEGG" id="ppsc:EHS13_28215"/>
<evidence type="ECO:0000313" key="10">
    <source>
        <dbReference type="EMBL" id="QGQ98491.1"/>
    </source>
</evidence>
<feature type="domain" description="ABC transmembrane type-2" evidence="9">
    <location>
        <begin position="37"/>
        <end position="260"/>
    </location>
</feature>
<comment type="similarity">
    <text evidence="2 8">Belongs to the ABC-2 integral membrane protein family.</text>
</comment>
<dbReference type="AlphaFoldDB" id="A0A6B8RQ38"/>
<feature type="transmembrane region" description="Helical" evidence="8">
    <location>
        <begin position="151"/>
        <end position="174"/>
    </location>
</feature>
<dbReference type="EMBL" id="CP034235">
    <property type="protein sequence ID" value="QGQ98491.1"/>
    <property type="molecule type" value="Genomic_DNA"/>
</dbReference>
<keyword evidence="4 8" id="KW-1003">Cell membrane</keyword>
<keyword evidence="7 8" id="KW-0472">Membrane</keyword>
<evidence type="ECO:0000259" key="9">
    <source>
        <dbReference type="PROSITE" id="PS51012"/>
    </source>
</evidence>
<dbReference type="PANTHER" id="PTHR30413">
    <property type="entry name" value="INNER MEMBRANE TRANSPORT PERMEASE"/>
    <property type="match status" value="1"/>
</dbReference>
<evidence type="ECO:0000256" key="6">
    <source>
        <dbReference type="ARBA" id="ARBA00022989"/>
    </source>
</evidence>
<dbReference type="Proteomes" id="UP000426246">
    <property type="component" value="Chromosome"/>
</dbReference>
<keyword evidence="3 8" id="KW-0813">Transport</keyword>
<evidence type="ECO:0000256" key="5">
    <source>
        <dbReference type="ARBA" id="ARBA00022692"/>
    </source>
</evidence>
<dbReference type="InterPro" id="IPR013525">
    <property type="entry name" value="ABC2_TM"/>
</dbReference>
<feature type="transmembrane region" description="Helical" evidence="8">
    <location>
        <begin position="33"/>
        <end position="56"/>
    </location>
</feature>
<evidence type="ECO:0000256" key="8">
    <source>
        <dbReference type="RuleBase" id="RU361157"/>
    </source>
</evidence>
<feature type="transmembrane region" description="Helical" evidence="8">
    <location>
        <begin position="106"/>
        <end position="139"/>
    </location>
</feature>
<sequence>MNEMIKLNSIKKLMVLHRLIFDLTRNDLKNRYFGSYLGVLWAFIQPTISILIYWFVFQVGFKSTPIDNFPFILWLASAMIAWNFFADCVQSSTNAIIENSYLVKKVVFRISILPFVKLYSAFIIHLFFIILVSLMFIVYKHPLNFHVLQISYYLLCTICLTLGISWLTSSLGIFLKDVNQIIAMLLQFGFWLTPIFYSLNIIPGKIQFLYNYNPVYYITEGYRNSFIYSKWFWEDPKQTLIFWVMTFIIMIIGATVFKKLKPHFADVL</sequence>
<feature type="transmembrane region" description="Helical" evidence="8">
    <location>
        <begin position="68"/>
        <end position="85"/>
    </location>
</feature>
<name>A0A6B8RQ38_9BACL</name>
<dbReference type="PROSITE" id="PS51012">
    <property type="entry name" value="ABC_TM2"/>
    <property type="match status" value="1"/>
</dbReference>
<evidence type="ECO:0000256" key="3">
    <source>
        <dbReference type="ARBA" id="ARBA00022448"/>
    </source>
</evidence>
<accession>A0A6B8RQ38</accession>
<evidence type="ECO:0000256" key="7">
    <source>
        <dbReference type="ARBA" id="ARBA00023136"/>
    </source>
</evidence>
<organism evidence="10 11">
    <name type="scientific">Paenibacillus psychroresistens</name>
    <dbReference type="NCBI Taxonomy" id="1778678"/>
    <lineage>
        <taxon>Bacteria</taxon>
        <taxon>Bacillati</taxon>
        <taxon>Bacillota</taxon>
        <taxon>Bacilli</taxon>
        <taxon>Bacillales</taxon>
        <taxon>Paenibacillaceae</taxon>
        <taxon>Paenibacillus</taxon>
    </lineage>
</organism>
<comment type="subcellular location">
    <subcellularLocation>
        <location evidence="1 8">Cell membrane</location>
        <topology evidence="1 8">Multi-pass membrane protein</topology>
    </subcellularLocation>
</comment>
<dbReference type="InterPro" id="IPR047817">
    <property type="entry name" value="ABC2_TM_bact-type"/>
</dbReference>
<feature type="transmembrane region" description="Helical" evidence="8">
    <location>
        <begin position="240"/>
        <end position="257"/>
    </location>
</feature>
<keyword evidence="11" id="KW-1185">Reference proteome</keyword>
<gene>
    <name evidence="10" type="ORF">EHS13_28215</name>
</gene>
<reference evidence="11" key="1">
    <citation type="submission" date="2018-11" db="EMBL/GenBank/DDBJ databases">
        <title>Complete genome sequence of Paenibacillus sp. ML311-T8.</title>
        <authorList>
            <person name="Nam Y.-D."/>
            <person name="Kang J."/>
            <person name="Chung W.-H."/>
            <person name="Park Y.S."/>
        </authorList>
    </citation>
    <scope>NUCLEOTIDE SEQUENCE [LARGE SCALE GENOMIC DNA]</scope>
    <source>
        <strain evidence="11">ML311-T8</strain>
    </source>
</reference>
<dbReference type="OrthoDB" id="9794365at2"/>
<dbReference type="GO" id="GO:0005886">
    <property type="term" value="C:plasma membrane"/>
    <property type="evidence" value="ECO:0007669"/>
    <property type="project" value="UniProtKB-SubCell"/>
</dbReference>
<dbReference type="GO" id="GO:0140359">
    <property type="term" value="F:ABC-type transporter activity"/>
    <property type="evidence" value="ECO:0007669"/>
    <property type="project" value="InterPro"/>
</dbReference>
<dbReference type="Pfam" id="PF01061">
    <property type="entry name" value="ABC2_membrane"/>
    <property type="match status" value="1"/>
</dbReference>
<keyword evidence="5 8" id="KW-0812">Transmembrane</keyword>
<dbReference type="GO" id="GO:0015920">
    <property type="term" value="P:lipopolysaccharide transport"/>
    <property type="evidence" value="ECO:0007669"/>
    <property type="project" value="TreeGrafter"/>
</dbReference>
<dbReference type="PANTHER" id="PTHR30413:SF10">
    <property type="entry name" value="CAPSULE POLYSACCHARIDE EXPORT INNER-MEMBRANE PROTEIN CTRC"/>
    <property type="match status" value="1"/>
</dbReference>
<feature type="transmembrane region" description="Helical" evidence="8">
    <location>
        <begin position="181"/>
        <end position="202"/>
    </location>
</feature>
<protein>
    <recommendedName>
        <fullName evidence="8">Transport permease protein</fullName>
    </recommendedName>
</protein>